<feature type="region of interest" description="Disordered" evidence="1">
    <location>
        <begin position="1"/>
        <end position="33"/>
    </location>
</feature>
<gene>
    <name evidence="2" type="ORF">G2W53_000653</name>
</gene>
<accession>A0A834XIA6</accession>
<dbReference type="AlphaFoldDB" id="A0A834XIA6"/>
<dbReference type="EMBL" id="JAAIUW010000001">
    <property type="protein sequence ID" value="KAF7843748.1"/>
    <property type="molecule type" value="Genomic_DNA"/>
</dbReference>
<name>A0A834XIA6_9FABA</name>
<feature type="compositionally biased region" description="Basic and acidic residues" evidence="1">
    <location>
        <begin position="23"/>
        <end position="33"/>
    </location>
</feature>
<keyword evidence="3" id="KW-1185">Reference proteome</keyword>
<comment type="caution">
    <text evidence="2">The sequence shown here is derived from an EMBL/GenBank/DDBJ whole genome shotgun (WGS) entry which is preliminary data.</text>
</comment>
<protein>
    <submittedName>
        <fullName evidence="2">Uncharacterized protein</fullName>
    </submittedName>
</protein>
<reference evidence="2" key="1">
    <citation type="submission" date="2020-09" db="EMBL/GenBank/DDBJ databases">
        <title>Genome-Enabled Discovery of Anthraquinone Biosynthesis in Senna tora.</title>
        <authorList>
            <person name="Kang S.-H."/>
            <person name="Pandey R.P."/>
            <person name="Lee C.-M."/>
            <person name="Sim J.-S."/>
            <person name="Jeong J.-T."/>
            <person name="Choi B.-S."/>
            <person name="Jung M."/>
            <person name="Ginzburg D."/>
            <person name="Zhao K."/>
            <person name="Won S.Y."/>
            <person name="Oh T.-J."/>
            <person name="Yu Y."/>
            <person name="Kim N.-H."/>
            <person name="Lee O.R."/>
            <person name="Lee T.-H."/>
            <person name="Bashyal P."/>
            <person name="Kim T.-S."/>
            <person name="Lee W.-H."/>
            <person name="Kawkins C."/>
            <person name="Kim C.-K."/>
            <person name="Kim J.S."/>
            <person name="Ahn B.O."/>
            <person name="Rhee S.Y."/>
            <person name="Sohng J.K."/>
        </authorList>
    </citation>
    <scope>NUCLEOTIDE SEQUENCE</scope>
    <source>
        <tissue evidence="2">Leaf</tissue>
    </source>
</reference>
<organism evidence="2 3">
    <name type="scientific">Senna tora</name>
    <dbReference type="NCBI Taxonomy" id="362788"/>
    <lineage>
        <taxon>Eukaryota</taxon>
        <taxon>Viridiplantae</taxon>
        <taxon>Streptophyta</taxon>
        <taxon>Embryophyta</taxon>
        <taxon>Tracheophyta</taxon>
        <taxon>Spermatophyta</taxon>
        <taxon>Magnoliopsida</taxon>
        <taxon>eudicotyledons</taxon>
        <taxon>Gunneridae</taxon>
        <taxon>Pentapetalae</taxon>
        <taxon>rosids</taxon>
        <taxon>fabids</taxon>
        <taxon>Fabales</taxon>
        <taxon>Fabaceae</taxon>
        <taxon>Caesalpinioideae</taxon>
        <taxon>Cassia clade</taxon>
        <taxon>Senna</taxon>
    </lineage>
</organism>
<sequence>MVIPKRLENGEEETHEYGGTLSELKEGKQRRELARDEGTEGFFHLSFCHGYNS</sequence>
<dbReference type="Proteomes" id="UP000634136">
    <property type="component" value="Unassembled WGS sequence"/>
</dbReference>
<proteinExistence type="predicted"/>
<evidence type="ECO:0000313" key="2">
    <source>
        <dbReference type="EMBL" id="KAF7843748.1"/>
    </source>
</evidence>
<evidence type="ECO:0000256" key="1">
    <source>
        <dbReference type="SAM" id="MobiDB-lite"/>
    </source>
</evidence>
<evidence type="ECO:0000313" key="3">
    <source>
        <dbReference type="Proteomes" id="UP000634136"/>
    </source>
</evidence>